<name>A0A165NQM4_9AGAM</name>
<evidence type="ECO:0000313" key="2">
    <source>
        <dbReference type="EMBL" id="KZT19967.1"/>
    </source>
</evidence>
<dbReference type="EMBL" id="KV425628">
    <property type="protein sequence ID" value="KZT19967.1"/>
    <property type="molecule type" value="Genomic_DNA"/>
</dbReference>
<gene>
    <name evidence="2" type="ORF">NEOLEDRAFT_1141266</name>
</gene>
<proteinExistence type="predicted"/>
<keyword evidence="3" id="KW-1185">Reference proteome</keyword>
<protein>
    <submittedName>
        <fullName evidence="2">Uncharacterized protein</fullName>
    </submittedName>
</protein>
<organism evidence="2 3">
    <name type="scientific">Neolentinus lepideus HHB14362 ss-1</name>
    <dbReference type="NCBI Taxonomy" id="1314782"/>
    <lineage>
        <taxon>Eukaryota</taxon>
        <taxon>Fungi</taxon>
        <taxon>Dikarya</taxon>
        <taxon>Basidiomycota</taxon>
        <taxon>Agaricomycotina</taxon>
        <taxon>Agaricomycetes</taxon>
        <taxon>Gloeophyllales</taxon>
        <taxon>Gloeophyllaceae</taxon>
        <taxon>Neolentinus</taxon>
    </lineage>
</organism>
<dbReference type="Proteomes" id="UP000076761">
    <property type="component" value="Unassembled WGS sequence"/>
</dbReference>
<feature type="compositionally biased region" description="Basic and acidic residues" evidence="1">
    <location>
        <begin position="37"/>
        <end position="52"/>
    </location>
</feature>
<evidence type="ECO:0000256" key="1">
    <source>
        <dbReference type="SAM" id="MobiDB-lite"/>
    </source>
</evidence>
<accession>A0A165NQM4</accession>
<sequence>MLGLKIKVKLELLPPDPATSSHKEAQMMHSRTPSRPRRTDILRPEVLSRSDL</sequence>
<reference evidence="2 3" key="1">
    <citation type="journal article" date="2016" name="Mol. Biol. Evol.">
        <title>Comparative Genomics of Early-Diverging Mushroom-Forming Fungi Provides Insights into the Origins of Lignocellulose Decay Capabilities.</title>
        <authorList>
            <person name="Nagy L.G."/>
            <person name="Riley R."/>
            <person name="Tritt A."/>
            <person name="Adam C."/>
            <person name="Daum C."/>
            <person name="Floudas D."/>
            <person name="Sun H."/>
            <person name="Yadav J.S."/>
            <person name="Pangilinan J."/>
            <person name="Larsson K.H."/>
            <person name="Matsuura K."/>
            <person name="Barry K."/>
            <person name="Labutti K."/>
            <person name="Kuo R."/>
            <person name="Ohm R.A."/>
            <person name="Bhattacharya S.S."/>
            <person name="Shirouzu T."/>
            <person name="Yoshinaga Y."/>
            <person name="Martin F.M."/>
            <person name="Grigoriev I.V."/>
            <person name="Hibbett D.S."/>
        </authorList>
    </citation>
    <scope>NUCLEOTIDE SEQUENCE [LARGE SCALE GENOMIC DNA]</scope>
    <source>
        <strain evidence="2 3">HHB14362 ss-1</strain>
    </source>
</reference>
<evidence type="ECO:0000313" key="3">
    <source>
        <dbReference type="Proteomes" id="UP000076761"/>
    </source>
</evidence>
<dbReference type="InParanoid" id="A0A165NQM4"/>
<feature type="region of interest" description="Disordered" evidence="1">
    <location>
        <begin position="14"/>
        <end position="52"/>
    </location>
</feature>
<dbReference type="AlphaFoldDB" id="A0A165NQM4"/>